<reference evidence="2" key="1">
    <citation type="submission" date="2022-10" db="EMBL/GenBank/DDBJ databases">
        <title>Tapping the CABI collections for fungal endophytes: first genome assemblies for Collariella, Neodidymelliopsis, Ascochyta clinopodiicola, Didymella pomorum, Didymosphaeria variabile, Neocosmospora piperis and Neocucurbitaria cava.</title>
        <authorList>
            <person name="Hill R."/>
        </authorList>
    </citation>
    <scope>NUCLEOTIDE SEQUENCE</scope>
    <source>
        <strain evidence="2">IMI 356815</strain>
    </source>
</reference>
<evidence type="ECO:0000313" key="2">
    <source>
        <dbReference type="EMBL" id="KAJ4356036.1"/>
    </source>
</evidence>
<dbReference type="GeneID" id="80907593"/>
<feature type="compositionally biased region" description="Basic and acidic residues" evidence="1">
    <location>
        <begin position="241"/>
        <end position="253"/>
    </location>
</feature>
<name>A0A9W9CD95_9PLEO</name>
<evidence type="ECO:0000256" key="1">
    <source>
        <dbReference type="SAM" id="MobiDB-lite"/>
    </source>
</evidence>
<dbReference type="RefSeq" id="XP_056073162.1">
    <property type="nucleotide sequence ID" value="XM_056212854.1"/>
</dbReference>
<comment type="caution">
    <text evidence="2">The sequence shown here is derived from an EMBL/GenBank/DDBJ whole genome shotgun (WGS) entry which is preliminary data.</text>
</comment>
<dbReference type="AlphaFoldDB" id="A0A9W9CD95"/>
<accession>A0A9W9CD95</accession>
<sequence length="266" mass="29754">MLAQRKGEYGLPDDLLSFSEHDDDEMPVPAADGRINTKAKKDPKCPHLRKHTLTGAIKAHSQIYVVNEQIVHGKSTWLSSLCAFDNLHSANTDARTRAIFEHAKGEASIVQTHYRNGYGTWTTILETEHGRIIKSVFVNATVLQHLVTPPVNPYEERHGPINRLIPSKVPGSQIQAFRSTDSMRGGIEQSKRVHRDSRTTRTGPSNPTLRENLALRKRPVTETGSVGKDTNFDGEQTTVQTREENTKPRKGSMDDLQEFASLHALF</sequence>
<dbReference type="OrthoDB" id="3788553at2759"/>
<keyword evidence="3" id="KW-1185">Reference proteome</keyword>
<protein>
    <submittedName>
        <fullName evidence="2">Uncharacterized protein</fullName>
    </submittedName>
</protein>
<feature type="compositionally biased region" description="Polar residues" evidence="1">
    <location>
        <begin position="200"/>
        <end position="209"/>
    </location>
</feature>
<organism evidence="2 3">
    <name type="scientific">Didymosphaeria variabile</name>
    <dbReference type="NCBI Taxonomy" id="1932322"/>
    <lineage>
        <taxon>Eukaryota</taxon>
        <taxon>Fungi</taxon>
        <taxon>Dikarya</taxon>
        <taxon>Ascomycota</taxon>
        <taxon>Pezizomycotina</taxon>
        <taxon>Dothideomycetes</taxon>
        <taxon>Pleosporomycetidae</taxon>
        <taxon>Pleosporales</taxon>
        <taxon>Massarineae</taxon>
        <taxon>Didymosphaeriaceae</taxon>
        <taxon>Didymosphaeria</taxon>
    </lineage>
</organism>
<feature type="region of interest" description="Disordered" evidence="1">
    <location>
        <begin position="183"/>
        <end position="253"/>
    </location>
</feature>
<dbReference type="Proteomes" id="UP001140513">
    <property type="component" value="Unassembled WGS sequence"/>
</dbReference>
<evidence type="ECO:0000313" key="3">
    <source>
        <dbReference type="Proteomes" id="UP001140513"/>
    </source>
</evidence>
<dbReference type="EMBL" id="JAPEUX010000003">
    <property type="protein sequence ID" value="KAJ4356036.1"/>
    <property type="molecule type" value="Genomic_DNA"/>
</dbReference>
<gene>
    <name evidence="2" type="ORF">N0V89_004063</name>
</gene>
<proteinExistence type="predicted"/>
<feature type="region of interest" description="Disordered" evidence="1">
    <location>
        <begin position="1"/>
        <end position="44"/>
    </location>
</feature>